<dbReference type="Gene3D" id="1.20.120.1750">
    <property type="match status" value="1"/>
</dbReference>
<evidence type="ECO:0000256" key="1">
    <source>
        <dbReference type="ARBA" id="ARBA00004906"/>
    </source>
</evidence>
<dbReference type="InterPro" id="IPR047546">
    <property type="entry name" value="Rcat_RBR_RNF216"/>
</dbReference>
<keyword evidence="5" id="KW-0863">Zinc-finger</keyword>
<keyword evidence="9" id="KW-0812">Transmembrane</keyword>
<dbReference type="Proteomes" id="UP000799767">
    <property type="component" value="Unassembled WGS sequence"/>
</dbReference>
<gene>
    <name evidence="11" type="ORF">BDY17DRAFT_293020</name>
</gene>
<proteinExistence type="predicted"/>
<accession>A0A6A6Q149</accession>
<keyword evidence="6" id="KW-0833">Ubl conjugation pathway</keyword>
<keyword evidence="3" id="KW-0479">Metal-binding</keyword>
<dbReference type="AlphaFoldDB" id="A0A6A6Q149"/>
<dbReference type="EMBL" id="MU001633">
    <property type="protein sequence ID" value="KAF2485147.1"/>
    <property type="molecule type" value="Genomic_DNA"/>
</dbReference>
<dbReference type="GeneID" id="54473929"/>
<dbReference type="GO" id="GO:0016740">
    <property type="term" value="F:transferase activity"/>
    <property type="evidence" value="ECO:0007669"/>
    <property type="project" value="UniProtKB-KW"/>
</dbReference>
<dbReference type="PANTHER" id="PTHR22770:SF42">
    <property type="entry name" value="FINGER PROTEIN (ZIN), PUTATIVE (AFU_ORTHOLOGUE AFUA_4G03910)-RELATED"/>
    <property type="match status" value="1"/>
</dbReference>
<evidence type="ECO:0000313" key="12">
    <source>
        <dbReference type="Proteomes" id="UP000799767"/>
    </source>
</evidence>
<organism evidence="11 12">
    <name type="scientific">Neohortaea acidophila</name>
    <dbReference type="NCBI Taxonomy" id="245834"/>
    <lineage>
        <taxon>Eukaryota</taxon>
        <taxon>Fungi</taxon>
        <taxon>Dikarya</taxon>
        <taxon>Ascomycota</taxon>
        <taxon>Pezizomycotina</taxon>
        <taxon>Dothideomycetes</taxon>
        <taxon>Dothideomycetidae</taxon>
        <taxon>Mycosphaerellales</taxon>
        <taxon>Teratosphaeriaceae</taxon>
        <taxon>Neohortaea</taxon>
    </lineage>
</organism>
<keyword evidence="9" id="KW-1133">Transmembrane helix</keyword>
<feature type="domain" description="RING-type" evidence="10">
    <location>
        <begin position="278"/>
        <end position="578"/>
    </location>
</feature>
<evidence type="ECO:0000256" key="9">
    <source>
        <dbReference type="SAM" id="Phobius"/>
    </source>
</evidence>
<evidence type="ECO:0000259" key="10">
    <source>
        <dbReference type="PROSITE" id="PS51873"/>
    </source>
</evidence>
<dbReference type="InterPro" id="IPR044066">
    <property type="entry name" value="TRIAD_supradom"/>
</dbReference>
<feature type="region of interest" description="Disordered" evidence="8">
    <location>
        <begin position="113"/>
        <end position="132"/>
    </location>
</feature>
<dbReference type="RefSeq" id="XP_033591716.1">
    <property type="nucleotide sequence ID" value="XM_033732927.1"/>
</dbReference>
<dbReference type="InterPro" id="IPR047544">
    <property type="entry name" value="RING-HC_RBR_RNF216"/>
</dbReference>
<dbReference type="CDD" id="cd20353">
    <property type="entry name" value="Rcat_RBR_RNF216"/>
    <property type="match status" value="1"/>
</dbReference>
<dbReference type="SUPFAM" id="SSF57850">
    <property type="entry name" value="RING/U-box"/>
    <property type="match status" value="1"/>
</dbReference>
<dbReference type="GO" id="GO:0008270">
    <property type="term" value="F:zinc ion binding"/>
    <property type="evidence" value="ECO:0007669"/>
    <property type="project" value="UniProtKB-KW"/>
</dbReference>
<keyword evidence="7" id="KW-0862">Zinc</keyword>
<protein>
    <recommendedName>
        <fullName evidence="10">RING-type domain-containing protein</fullName>
    </recommendedName>
</protein>
<evidence type="ECO:0000256" key="2">
    <source>
        <dbReference type="ARBA" id="ARBA00022679"/>
    </source>
</evidence>
<comment type="pathway">
    <text evidence="1">Protein modification; protein ubiquitination.</text>
</comment>
<keyword evidence="9" id="KW-0472">Membrane</keyword>
<keyword evidence="4" id="KW-0677">Repeat</keyword>
<evidence type="ECO:0000256" key="3">
    <source>
        <dbReference type="ARBA" id="ARBA00022723"/>
    </source>
</evidence>
<dbReference type="InterPro" id="IPR058758">
    <property type="entry name" value="UBA_RNF216"/>
</dbReference>
<name>A0A6A6Q149_9PEZI</name>
<sequence>MDFLPLPRPRLWKSKTDFFRPFRAGAEAGENIMPLYDPAVHLTTDIEDLDLKDLNTALAVLVEIFPQVQPEVFREMLVSVSEESRLQLVTEQLLAKKVKGVRTRPLAFPARIGQNSRKEGGSSAPQMLSGGRLNEEQTFRSNDYKKAVKQVLYQEFKSLSHSSIRAVLAEQNFSYTLTRPVLQQLSTKSWRFSFASLWKRKPPVTAAGEHPSIVWQPDAAGRGQASPALRMTGSLQLDQELYDLFVVPAVENQRKALLASDLAVATKLNEKEAEEADALFDCECCFNSVVFEQLTTCDEDCHQLCFDCVRRTAREALYGQGWARTVDLQRTTVCCFAPTTQACEGVIPAAVLRRVLSSGTENEDLWSELQERAASEAILKTRLPIQRCPFCAYIEIDETPPPQRRDVITIAHRLAIRTPITSQILFFVIIGTMALFTIPILVFASYAWLALKTSSPAIAAFNASWKRVYKQRSGLKFQCRSPRCSKLSCVRCLAQWTDPHTCFENEKTSLRTAVEASATAAVKRTCPKCLLSFVKSTGCNKLVCNCGYTMCYICRQEITSKEGYSHFCQHFRPHGGRCRECERCDLYGDEDEEAAIRVAAEAAEKAWKEKEGGRAEGDGRAAQAMVEAVVGSGKTLKTWEMLLDVIVDAVIA</sequence>
<evidence type="ECO:0000256" key="8">
    <source>
        <dbReference type="SAM" id="MobiDB-lite"/>
    </source>
</evidence>
<evidence type="ECO:0000313" key="11">
    <source>
        <dbReference type="EMBL" id="KAF2485147.1"/>
    </source>
</evidence>
<dbReference type="Pfam" id="PF26191">
    <property type="entry name" value="RING-HC_RBR_RNF216"/>
    <property type="match status" value="1"/>
</dbReference>
<dbReference type="OrthoDB" id="10009520at2759"/>
<keyword evidence="12" id="KW-1185">Reference proteome</keyword>
<dbReference type="PANTHER" id="PTHR22770">
    <property type="entry name" value="UBIQUITIN CONJUGATING ENZYME 7 INTERACTING PROTEIN-RELATED"/>
    <property type="match status" value="1"/>
</dbReference>
<keyword evidence="2" id="KW-0808">Transferase</keyword>
<evidence type="ECO:0000256" key="6">
    <source>
        <dbReference type="ARBA" id="ARBA00022786"/>
    </source>
</evidence>
<dbReference type="Pfam" id="PF26112">
    <property type="entry name" value="UBA_RNF216"/>
    <property type="match status" value="1"/>
</dbReference>
<dbReference type="Pfam" id="PF26200">
    <property type="entry name" value="Rcat_RNF216"/>
    <property type="match status" value="1"/>
</dbReference>
<dbReference type="InterPro" id="IPR051628">
    <property type="entry name" value="LUBAC_E3_Ligases"/>
</dbReference>
<dbReference type="PROSITE" id="PS51873">
    <property type="entry name" value="TRIAD"/>
    <property type="match status" value="1"/>
</dbReference>
<evidence type="ECO:0000256" key="7">
    <source>
        <dbReference type="ARBA" id="ARBA00022833"/>
    </source>
</evidence>
<reference evidence="11" key="1">
    <citation type="journal article" date="2020" name="Stud. Mycol.">
        <title>101 Dothideomycetes genomes: a test case for predicting lifestyles and emergence of pathogens.</title>
        <authorList>
            <person name="Haridas S."/>
            <person name="Albert R."/>
            <person name="Binder M."/>
            <person name="Bloem J."/>
            <person name="Labutti K."/>
            <person name="Salamov A."/>
            <person name="Andreopoulos B."/>
            <person name="Baker S."/>
            <person name="Barry K."/>
            <person name="Bills G."/>
            <person name="Bluhm B."/>
            <person name="Cannon C."/>
            <person name="Castanera R."/>
            <person name="Culley D."/>
            <person name="Daum C."/>
            <person name="Ezra D."/>
            <person name="Gonzalez J."/>
            <person name="Henrissat B."/>
            <person name="Kuo A."/>
            <person name="Liang C."/>
            <person name="Lipzen A."/>
            <person name="Lutzoni F."/>
            <person name="Magnuson J."/>
            <person name="Mondo S."/>
            <person name="Nolan M."/>
            <person name="Ohm R."/>
            <person name="Pangilinan J."/>
            <person name="Park H.-J."/>
            <person name="Ramirez L."/>
            <person name="Alfaro M."/>
            <person name="Sun H."/>
            <person name="Tritt A."/>
            <person name="Yoshinaga Y."/>
            <person name="Zwiers L.-H."/>
            <person name="Turgeon B."/>
            <person name="Goodwin S."/>
            <person name="Spatafora J."/>
            <person name="Crous P."/>
            <person name="Grigoriev I."/>
        </authorList>
    </citation>
    <scope>NUCLEOTIDE SEQUENCE</scope>
    <source>
        <strain evidence="11">CBS 113389</strain>
    </source>
</reference>
<evidence type="ECO:0000256" key="4">
    <source>
        <dbReference type="ARBA" id="ARBA00022737"/>
    </source>
</evidence>
<evidence type="ECO:0000256" key="5">
    <source>
        <dbReference type="ARBA" id="ARBA00022771"/>
    </source>
</evidence>
<feature type="transmembrane region" description="Helical" evidence="9">
    <location>
        <begin position="424"/>
        <end position="449"/>
    </location>
</feature>